<protein>
    <submittedName>
        <fullName evidence="2">Uncharacterized protein</fullName>
    </submittedName>
</protein>
<dbReference type="RefSeq" id="WP_009838154.1">
    <property type="nucleotide sequence ID" value="NZ_AAOH01000003.1"/>
</dbReference>
<dbReference type="eggNOG" id="ENOG5033NB9">
    <property type="taxonomic scope" value="Bacteria"/>
</dbReference>
<dbReference type="OrthoDB" id="10018670at2"/>
<keyword evidence="1" id="KW-1133">Transmembrane helix</keyword>
<keyword evidence="3" id="KW-1185">Reference proteome</keyword>
<keyword evidence="1" id="KW-0812">Transmembrane</keyword>
<dbReference type="HOGENOM" id="CLU_1414117_0_0_6"/>
<evidence type="ECO:0000256" key="1">
    <source>
        <dbReference type="SAM" id="Phobius"/>
    </source>
</evidence>
<evidence type="ECO:0000313" key="2">
    <source>
        <dbReference type="EMBL" id="EAR28892.1"/>
    </source>
</evidence>
<dbReference type="STRING" id="87626.PTD2_07609"/>
<evidence type="ECO:0000313" key="3">
    <source>
        <dbReference type="Proteomes" id="UP000006201"/>
    </source>
</evidence>
<name>A4C8H7_9GAMM</name>
<organism evidence="2 3">
    <name type="scientific">Pseudoalteromonas tunicata D2</name>
    <dbReference type="NCBI Taxonomy" id="87626"/>
    <lineage>
        <taxon>Bacteria</taxon>
        <taxon>Pseudomonadati</taxon>
        <taxon>Pseudomonadota</taxon>
        <taxon>Gammaproteobacteria</taxon>
        <taxon>Alteromonadales</taxon>
        <taxon>Pseudoalteromonadaceae</taxon>
        <taxon>Pseudoalteromonas</taxon>
    </lineage>
</organism>
<gene>
    <name evidence="2" type="ORF">PTD2_07609</name>
</gene>
<dbReference type="AlphaFoldDB" id="A4C8H7"/>
<proteinExistence type="predicted"/>
<accession>A4C8H7</accession>
<dbReference type="EMBL" id="AAOH01000003">
    <property type="protein sequence ID" value="EAR28892.1"/>
    <property type="molecule type" value="Genomic_DNA"/>
</dbReference>
<feature type="transmembrane region" description="Helical" evidence="1">
    <location>
        <begin position="17"/>
        <end position="36"/>
    </location>
</feature>
<dbReference type="Proteomes" id="UP000006201">
    <property type="component" value="Unassembled WGS sequence"/>
</dbReference>
<comment type="caution">
    <text evidence="2">The sequence shown here is derived from an EMBL/GenBank/DDBJ whole genome shotgun (WGS) entry which is preliminary data.</text>
</comment>
<sequence length="192" mass="21983">MNLQSVVCYMKRLDVKFSLFIAIIYCSYYSLTVFNFQGNINSQQSEVVEIVDFVDDTISAESAKSLVKLYERFVVKDELDPIVDTVVKKLTLEEQLKQSGDLNELFIDDYKLTLKAVIRDNFTKLTYALVLVDNMQTGISELKRVDESSDLYGYRVSIISNKSIKLDIDRSGSLQSINLTMFKNLKPLDTEL</sequence>
<keyword evidence="1" id="KW-0472">Membrane</keyword>
<reference evidence="2 3" key="1">
    <citation type="submission" date="2006-02" db="EMBL/GenBank/DDBJ databases">
        <authorList>
            <person name="Moran M.A."/>
            <person name="Kjelleberg S."/>
            <person name="Egan S."/>
            <person name="Saunders N."/>
            <person name="Thomas T."/>
            <person name="Ferriera S."/>
            <person name="Johnson J."/>
            <person name="Kravitz S."/>
            <person name="Halpern A."/>
            <person name="Remington K."/>
            <person name="Beeson K."/>
            <person name="Tran B."/>
            <person name="Rogers Y.-H."/>
            <person name="Friedman R."/>
            <person name="Venter J.C."/>
        </authorList>
    </citation>
    <scope>NUCLEOTIDE SEQUENCE [LARGE SCALE GENOMIC DNA]</scope>
    <source>
        <strain evidence="2 3">D2</strain>
    </source>
</reference>